<sequence length="594" mass="65754">MPLNLALVIDRSGSMHGEKLHFAKQAAAHVIDLLDQQDRAAIVIYDNEVEVLMQSQFLTEKVKHEAKAKIMGIQSRGSTFLYGGWLEGCRQIAETISKQSFNRTLLLTDGLANVGLRDVSAISMHAQELFSRNISTSCFGVGADYDEHMLEAIANHGGGNFHFLETVNAIPHVFEREFDEIISIVLKEVRVALTLPAHVEAKVSAGWRAEGNSGQFSIYLGSLVAEQKQRLYLRLSNLIGADEAPMHIPVKATGLDADQKEHTADAELVFKVVPESEEAAVKPDAELMERFAVVDLADQANEALKRERAGDRIGSAALMQEALSKHQDFVSDHTAEKYHLMTEELRFGYDALERKRRHYQEYQNKRGGQAIRDYQINFVAGVPLARIEGYSVFIDTAAPSSIAEFPDWLFMNEAFKIQGEDHGMTCSQLSQELGISVDMMLAMDILHHLHMRINPVQGLVQFSRQALRSSGMRLPVLTGETPPHVMLKIGKQDISMRLVTGLKFNYVPERFVVGLNQVSTVGDRLPGGEGFQTHLYKLPLPVGSRVLSLNCGVVPKSLRSALGLGENEGVLGADLLQSLPITLAFPDGEMILYI</sequence>
<dbReference type="InterPro" id="IPR002035">
    <property type="entry name" value="VWF_A"/>
</dbReference>
<dbReference type="Pfam" id="PF00092">
    <property type="entry name" value="VWA"/>
    <property type="match status" value="1"/>
</dbReference>
<dbReference type="Gene3D" id="3.40.50.410">
    <property type="entry name" value="von Willebrand factor, type A domain"/>
    <property type="match status" value="1"/>
</dbReference>
<dbReference type="EMBL" id="LT859958">
    <property type="protein sequence ID" value="SMX55118.1"/>
    <property type="molecule type" value="Genomic_DNA"/>
</dbReference>
<dbReference type="InterPro" id="IPR036465">
    <property type="entry name" value="vWFA_dom_sf"/>
</dbReference>
<name>A0A1Y6K8A9_9CHLR</name>
<dbReference type="SMART" id="SM00327">
    <property type="entry name" value="VWA"/>
    <property type="match status" value="1"/>
</dbReference>
<evidence type="ECO:0000259" key="1">
    <source>
        <dbReference type="PROSITE" id="PS50234"/>
    </source>
</evidence>
<dbReference type="AlphaFoldDB" id="A0A1Y6K8A9"/>
<dbReference type="RefSeq" id="WP_087862904.1">
    <property type="nucleotide sequence ID" value="NZ_LT859958.1"/>
</dbReference>
<dbReference type="PANTHER" id="PTHR10579">
    <property type="entry name" value="CALCIUM-ACTIVATED CHLORIDE CHANNEL REGULATOR"/>
    <property type="match status" value="1"/>
</dbReference>
<protein>
    <recommendedName>
        <fullName evidence="1">VWFA domain-containing protein</fullName>
    </recommendedName>
</protein>
<dbReference type="InterPro" id="IPR051266">
    <property type="entry name" value="CLCR"/>
</dbReference>
<evidence type="ECO:0000313" key="2">
    <source>
        <dbReference type="EMBL" id="SMX55118.1"/>
    </source>
</evidence>
<dbReference type="SUPFAM" id="SSF53300">
    <property type="entry name" value="vWA-like"/>
    <property type="match status" value="1"/>
</dbReference>
<reference evidence="3" key="1">
    <citation type="submission" date="2017-05" db="EMBL/GenBank/DDBJ databases">
        <authorList>
            <person name="Kirkegaard R."/>
            <person name="Mcilroy J S."/>
        </authorList>
    </citation>
    <scope>NUCLEOTIDE SEQUENCE [LARGE SCALE GENOMIC DNA]</scope>
</reference>
<organism evidence="2 3">
    <name type="scientific">Candidatus Brevifilum fermentans</name>
    <dbReference type="NCBI Taxonomy" id="1986204"/>
    <lineage>
        <taxon>Bacteria</taxon>
        <taxon>Bacillati</taxon>
        <taxon>Chloroflexota</taxon>
        <taxon>Anaerolineae</taxon>
        <taxon>Anaerolineales</taxon>
        <taxon>Anaerolineaceae</taxon>
        <taxon>Candidatus Brevifilum</taxon>
    </lineage>
</organism>
<dbReference type="Proteomes" id="UP000195514">
    <property type="component" value="Chromosome I"/>
</dbReference>
<keyword evidence="3" id="KW-1185">Reference proteome</keyword>
<feature type="domain" description="VWFA" evidence="1">
    <location>
        <begin position="4"/>
        <end position="181"/>
    </location>
</feature>
<gene>
    <name evidence="2" type="ORF">CFX1CAM_2053</name>
</gene>
<accession>A0A1Y6K8A9</accession>
<dbReference type="PANTHER" id="PTHR10579:SF43">
    <property type="entry name" value="ZINC FINGER (C3HC4-TYPE RING FINGER) FAMILY PROTEIN"/>
    <property type="match status" value="1"/>
</dbReference>
<proteinExistence type="predicted"/>
<dbReference type="OrthoDB" id="9781333at2"/>
<evidence type="ECO:0000313" key="3">
    <source>
        <dbReference type="Proteomes" id="UP000195514"/>
    </source>
</evidence>
<dbReference type="PROSITE" id="PS50234">
    <property type="entry name" value="VWFA"/>
    <property type="match status" value="1"/>
</dbReference>
<dbReference type="KEGG" id="abat:CFX1CAM_2053"/>